<evidence type="ECO:0000256" key="3">
    <source>
        <dbReference type="ARBA" id="ARBA00022475"/>
    </source>
</evidence>
<keyword evidence="2" id="KW-0813">Transport</keyword>
<keyword evidence="6 7" id="KW-0472">Membrane</keyword>
<feature type="transmembrane region" description="Helical" evidence="7">
    <location>
        <begin position="199"/>
        <end position="219"/>
    </location>
</feature>
<dbReference type="HOGENOM" id="CLU_012893_5_1_9"/>
<feature type="transmembrane region" description="Helical" evidence="7">
    <location>
        <begin position="168"/>
        <end position="187"/>
    </location>
</feature>
<dbReference type="GO" id="GO:0042910">
    <property type="term" value="F:xenobiotic transmembrane transporter activity"/>
    <property type="evidence" value="ECO:0007669"/>
    <property type="project" value="InterPro"/>
</dbReference>
<dbReference type="OrthoDB" id="9780160at2"/>
<dbReference type="Pfam" id="PF01554">
    <property type="entry name" value="MatE"/>
    <property type="match status" value="2"/>
</dbReference>
<reference evidence="8 10" key="1">
    <citation type="submission" date="2007-08" db="EMBL/GenBank/DDBJ databases">
        <title>Draft genome sequence of Clostridium leptum (DSM 753).</title>
        <authorList>
            <person name="Sudarsanam P."/>
            <person name="Ley R."/>
            <person name="Guruge J."/>
            <person name="Turnbaugh P.J."/>
            <person name="Mahowald M."/>
            <person name="Liep D."/>
            <person name="Gordon J."/>
        </authorList>
    </citation>
    <scope>NUCLEOTIDE SEQUENCE [LARGE SCALE GENOMIC DNA]</scope>
    <source>
        <strain evidence="8 10">DSM 753</strain>
    </source>
</reference>
<feature type="transmembrane region" description="Helical" evidence="7">
    <location>
        <begin position="137"/>
        <end position="156"/>
    </location>
</feature>
<dbReference type="EMBL" id="NOXF01000003">
    <property type="protein sequence ID" value="PEQ24992.1"/>
    <property type="molecule type" value="Genomic_DNA"/>
</dbReference>
<keyword evidence="5 7" id="KW-1133">Transmembrane helix</keyword>
<dbReference type="CDD" id="cd13134">
    <property type="entry name" value="MATE_like_8"/>
    <property type="match status" value="1"/>
</dbReference>
<feature type="transmembrane region" description="Helical" evidence="7">
    <location>
        <begin position="326"/>
        <end position="353"/>
    </location>
</feature>
<dbReference type="AlphaFoldDB" id="A7VR72"/>
<dbReference type="PIRSF" id="PIRSF006603">
    <property type="entry name" value="DinF"/>
    <property type="match status" value="1"/>
</dbReference>
<dbReference type="eggNOG" id="COG0534">
    <property type="taxonomic scope" value="Bacteria"/>
</dbReference>
<name>A7VR72_9FIRM</name>
<dbReference type="GO" id="GO:0005886">
    <property type="term" value="C:plasma membrane"/>
    <property type="evidence" value="ECO:0007669"/>
    <property type="project" value="UniProtKB-SubCell"/>
</dbReference>
<dbReference type="Proteomes" id="UP000220611">
    <property type="component" value="Unassembled WGS sequence"/>
</dbReference>
<evidence type="ECO:0000313" key="9">
    <source>
        <dbReference type="EMBL" id="PEQ24992.1"/>
    </source>
</evidence>
<evidence type="ECO:0000256" key="6">
    <source>
        <dbReference type="ARBA" id="ARBA00023136"/>
    </source>
</evidence>
<protein>
    <submittedName>
        <fullName evidence="8">MATE efflux family protein</fullName>
    </submittedName>
    <submittedName>
        <fullName evidence="9">MATE family efflux transporter</fullName>
    </submittedName>
</protein>
<dbReference type="PANTHER" id="PTHR42925">
    <property type="entry name" value="MULTIDRUG AND TOXIN EFFLUX PROTEIN MATE FAMILY"/>
    <property type="match status" value="1"/>
</dbReference>
<comment type="subcellular location">
    <subcellularLocation>
        <location evidence="1">Cell membrane</location>
        <topology evidence="1">Multi-pass membrane protein</topology>
    </subcellularLocation>
</comment>
<keyword evidence="3" id="KW-1003">Cell membrane</keyword>
<keyword evidence="11" id="KW-1185">Reference proteome</keyword>
<evidence type="ECO:0000313" key="10">
    <source>
        <dbReference type="Proteomes" id="UP000003490"/>
    </source>
</evidence>
<feature type="transmembrane region" description="Helical" evidence="7">
    <location>
        <begin position="95"/>
        <end position="117"/>
    </location>
</feature>
<organism evidence="8 10">
    <name type="scientific">[Clostridium] leptum DSM 753</name>
    <dbReference type="NCBI Taxonomy" id="428125"/>
    <lineage>
        <taxon>Bacteria</taxon>
        <taxon>Bacillati</taxon>
        <taxon>Bacillota</taxon>
        <taxon>Clostridia</taxon>
        <taxon>Eubacteriales</taxon>
        <taxon>Oscillospiraceae</taxon>
        <taxon>Oscillospiraceae incertae sedis</taxon>
    </lineage>
</organism>
<dbReference type="EMBL" id="ABCB02000016">
    <property type="protein sequence ID" value="EDO62194.1"/>
    <property type="molecule type" value="Genomic_DNA"/>
</dbReference>
<dbReference type="GO" id="GO:0015297">
    <property type="term" value="F:antiporter activity"/>
    <property type="evidence" value="ECO:0007669"/>
    <property type="project" value="InterPro"/>
</dbReference>
<comment type="caution">
    <text evidence="8">The sequence shown here is derived from an EMBL/GenBank/DDBJ whole genome shotgun (WGS) entry which is preliminary data.</text>
</comment>
<dbReference type="NCBIfam" id="TIGR00797">
    <property type="entry name" value="matE"/>
    <property type="match status" value="1"/>
</dbReference>
<dbReference type="PANTHER" id="PTHR42925:SF2">
    <property type="entry name" value="NA+ DRIVEN MULTIDRUG EFFLUX PUMP"/>
    <property type="match status" value="1"/>
</dbReference>
<dbReference type="Proteomes" id="UP000003490">
    <property type="component" value="Unassembled WGS sequence"/>
</dbReference>
<accession>A7VR72</accession>
<evidence type="ECO:0000256" key="7">
    <source>
        <dbReference type="SAM" id="Phobius"/>
    </source>
</evidence>
<evidence type="ECO:0000256" key="1">
    <source>
        <dbReference type="ARBA" id="ARBA00004651"/>
    </source>
</evidence>
<feature type="transmembrane region" description="Helical" evidence="7">
    <location>
        <begin position="359"/>
        <end position="381"/>
    </location>
</feature>
<evidence type="ECO:0000256" key="5">
    <source>
        <dbReference type="ARBA" id="ARBA00022989"/>
    </source>
</evidence>
<reference evidence="9 11" key="3">
    <citation type="submission" date="2017-07" db="EMBL/GenBank/DDBJ databases">
        <title>Prevalence of linear plasmids in Cutibacterium (Propionibacterium) acnes isolates obtained from prostatic tissue.</title>
        <authorList>
            <person name="Davidsson S."/>
            <person name="Carlsson J."/>
            <person name="Molling P."/>
            <person name="Andren O."/>
            <person name="Andersson S.-O."/>
            <person name="Brzuszkiewicz E."/>
            <person name="Poehlein A."/>
            <person name="Al-Zeer M."/>
            <person name="Brinkmann V."/>
            <person name="Scavenius C."/>
            <person name="Nazipi S."/>
            <person name="Soderquist B."/>
            <person name="Bruggemann H."/>
        </authorList>
    </citation>
    <scope>NUCLEOTIDE SEQUENCE [LARGE SCALE GENOMIC DNA]</scope>
    <source>
        <strain evidence="9 11">DSM 753</strain>
    </source>
</reference>
<dbReference type="InterPro" id="IPR048279">
    <property type="entry name" value="MdtK-like"/>
</dbReference>
<feature type="transmembrane region" description="Helical" evidence="7">
    <location>
        <begin position="21"/>
        <end position="42"/>
    </location>
</feature>
<feature type="transmembrane region" description="Helical" evidence="7">
    <location>
        <begin position="62"/>
        <end position="83"/>
    </location>
</feature>
<keyword evidence="4 7" id="KW-0812">Transmembrane</keyword>
<evidence type="ECO:0000313" key="8">
    <source>
        <dbReference type="EMBL" id="EDO62194.1"/>
    </source>
</evidence>
<evidence type="ECO:0000256" key="2">
    <source>
        <dbReference type="ARBA" id="ARBA00022448"/>
    </source>
</evidence>
<gene>
    <name evidence="9" type="ORF">CH238_05990</name>
    <name evidence="8" type="ORF">CLOLEP_01055</name>
</gene>
<dbReference type="InterPro" id="IPR047135">
    <property type="entry name" value="YsiQ"/>
</dbReference>
<evidence type="ECO:0000313" key="11">
    <source>
        <dbReference type="Proteomes" id="UP000220611"/>
    </source>
</evidence>
<proteinExistence type="predicted"/>
<sequence>MTKSNVVSGKNQSFYKSYFSMTLVIALQNLVVYSVSLADNVMLGGYSELALSGVALCNQIQYFLQMTVMGIGAAMVVLASQFWGKKDTQSVQKIIAVGFWVAVAVSMLLWCAAFFFPHGCLGLLTDDQEVIREGVKYLKIICFTYVFFGMTNTLLAGLRSVETVRIGFLVSGSTLVINVCLNYLLIYGNFGAPRLGSQGAAIATLTSRIVEFGIICFYLKAVDRKIRFQFRSLFRLDREILKKFLRVGSPVIGGDAMWGIAQGAQTAIIGRLGASAIAANSISTTVIQVLTVIIHGSANATGVMTGKWIGAGKIEELKRYAKRLQLVFLALGLVTGVTLYLVKDFILGFYAITPETKTMAVHFIIILCITTVGTGYQLNVLTGFVRGGGDTTFVLINDSIFMWLIVLPASALAAFVFHASPEVVFLCLKSDQILKCFVALVKVNRWKWIRVLTQ</sequence>
<dbReference type="InterPro" id="IPR002528">
    <property type="entry name" value="MATE_fam"/>
</dbReference>
<reference evidence="8 10" key="2">
    <citation type="submission" date="2007-08" db="EMBL/GenBank/DDBJ databases">
        <authorList>
            <person name="Fulton L."/>
            <person name="Clifton S."/>
            <person name="Fulton B."/>
            <person name="Xu J."/>
            <person name="Minx P."/>
            <person name="Pepin K.H."/>
            <person name="Johnson M."/>
            <person name="Thiruvilangam P."/>
            <person name="Bhonagiri V."/>
            <person name="Nash W.E."/>
            <person name="Wang C."/>
            <person name="Mardis E.R."/>
            <person name="Wilson R.K."/>
        </authorList>
    </citation>
    <scope>NUCLEOTIDE SEQUENCE [LARGE SCALE GENOMIC DNA]</scope>
    <source>
        <strain evidence="8 10">DSM 753</strain>
    </source>
</reference>
<evidence type="ECO:0000256" key="4">
    <source>
        <dbReference type="ARBA" id="ARBA00022692"/>
    </source>
</evidence>
<feature type="transmembrane region" description="Helical" evidence="7">
    <location>
        <begin position="393"/>
        <end position="417"/>
    </location>
</feature>